<gene>
    <name evidence="17" type="ORF">ACJ72_05315</name>
</gene>
<keyword evidence="7 16" id="KW-1133">Transmembrane helix</keyword>
<evidence type="ECO:0000256" key="11">
    <source>
        <dbReference type="ARBA" id="ARBA00068548"/>
    </source>
</evidence>
<comment type="subcellular location">
    <subcellularLocation>
        <location evidence="1">Mitochondrion outer membrane</location>
        <topology evidence="1">Single-pass membrane protein</topology>
    </subcellularLocation>
</comment>
<evidence type="ECO:0000256" key="4">
    <source>
        <dbReference type="ARBA" id="ARBA00022692"/>
    </source>
</evidence>
<reference evidence="17 18" key="1">
    <citation type="submission" date="2015-07" db="EMBL/GenBank/DDBJ databases">
        <title>Emmonsia species relationships and genome sequence.</title>
        <authorList>
            <person name="Cuomo C.A."/>
            <person name="Schwartz I.S."/>
            <person name="Kenyon C."/>
            <person name="de Hoog G.S."/>
            <person name="Govender N.P."/>
            <person name="Botha A."/>
            <person name="Moreno L."/>
            <person name="de Vries M."/>
            <person name="Munoz J.F."/>
            <person name="Stielow J.B."/>
        </authorList>
    </citation>
    <scope>NUCLEOTIDE SEQUENCE [LARGE SCALE GENOMIC DNA]</scope>
    <source>
        <strain evidence="17 18">CBS 136260</strain>
    </source>
</reference>
<dbReference type="EMBL" id="LGUA01000725">
    <property type="protein sequence ID" value="OAX80357.1"/>
    <property type="molecule type" value="Genomic_DNA"/>
</dbReference>
<protein>
    <recommendedName>
        <fullName evidence="11">Mitochondrial import receptor subunit TOM20</fullName>
    </recommendedName>
    <alternativeName>
        <fullName evidence="10">Mitochondrial 20 kDa outer membrane protein</fullName>
    </alternativeName>
    <alternativeName>
        <fullName evidence="12">Mitochondrial import receptor subunit tom20</fullName>
    </alternativeName>
    <alternativeName>
        <fullName evidence="13">Translocase of outer membrane 20 kDa subunit</fullName>
    </alternativeName>
</protein>
<dbReference type="PANTHER" id="PTHR12430">
    <property type="entry name" value="MITOCHONDRIAL IMPORT RECEPTOR SUBUNIT TOM20"/>
    <property type="match status" value="1"/>
</dbReference>
<evidence type="ECO:0000256" key="2">
    <source>
        <dbReference type="ARBA" id="ARBA00005792"/>
    </source>
</evidence>
<dbReference type="STRING" id="1658172.A0A1B7NUQ2"/>
<evidence type="ECO:0000256" key="10">
    <source>
        <dbReference type="ARBA" id="ARBA00042705"/>
    </source>
</evidence>
<keyword evidence="3" id="KW-0813">Transport</keyword>
<keyword evidence="5" id="KW-1000">Mitochondrion outer membrane</keyword>
<keyword evidence="18" id="KW-1185">Reference proteome</keyword>
<evidence type="ECO:0000256" key="9">
    <source>
        <dbReference type="ARBA" id="ARBA00023136"/>
    </source>
</evidence>
<evidence type="ECO:0000256" key="8">
    <source>
        <dbReference type="ARBA" id="ARBA00023128"/>
    </source>
</evidence>
<feature type="region of interest" description="Disordered" evidence="15">
    <location>
        <begin position="156"/>
        <end position="197"/>
    </location>
</feature>
<feature type="transmembrane region" description="Helical" evidence="16">
    <location>
        <begin position="6"/>
        <end position="27"/>
    </location>
</feature>
<keyword evidence="4 16" id="KW-0812">Transmembrane</keyword>
<dbReference type="GO" id="GO:0006605">
    <property type="term" value="P:protein targeting"/>
    <property type="evidence" value="ECO:0007669"/>
    <property type="project" value="InterPro"/>
</dbReference>
<evidence type="ECO:0000256" key="13">
    <source>
        <dbReference type="ARBA" id="ARBA00080405"/>
    </source>
</evidence>
<proteinExistence type="inferred from homology"/>
<keyword evidence="8" id="KW-0496">Mitochondrion</keyword>
<dbReference type="AlphaFoldDB" id="A0A1B7NUQ2"/>
<dbReference type="GO" id="GO:0006886">
    <property type="term" value="P:intracellular protein transport"/>
    <property type="evidence" value="ECO:0007669"/>
    <property type="project" value="InterPro"/>
</dbReference>
<evidence type="ECO:0000313" key="17">
    <source>
        <dbReference type="EMBL" id="OAX80357.1"/>
    </source>
</evidence>
<evidence type="ECO:0000256" key="12">
    <source>
        <dbReference type="ARBA" id="ARBA00073975"/>
    </source>
</evidence>
<dbReference type="Gene3D" id="1.20.960.10">
    <property type="entry name" value="Mitochondrial outer membrane translocase complex, subunit Tom20 domain"/>
    <property type="match status" value="1"/>
</dbReference>
<dbReference type="GO" id="GO:0030943">
    <property type="term" value="F:mitochondrion targeting sequence binding"/>
    <property type="evidence" value="ECO:0007669"/>
    <property type="project" value="TreeGrafter"/>
</dbReference>
<evidence type="ECO:0000256" key="3">
    <source>
        <dbReference type="ARBA" id="ARBA00022448"/>
    </source>
</evidence>
<dbReference type="FunFam" id="1.20.960.10:FF:000002">
    <property type="entry name" value="Mitochondrial import receptor subunit TOM20"/>
    <property type="match status" value="1"/>
</dbReference>
<comment type="similarity">
    <text evidence="2">Belongs to the Tom20 family.</text>
</comment>
<evidence type="ECO:0000256" key="5">
    <source>
        <dbReference type="ARBA" id="ARBA00022787"/>
    </source>
</evidence>
<evidence type="ECO:0000256" key="1">
    <source>
        <dbReference type="ARBA" id="ARBA00004572"/>
    </source>
</evidence>
<keyword evidence="9 16" id="KW-0472">Membrane</keyword>
<sequence length="197" mass="21535">MKTTTLVAASAGTILTGFLAYAVYFDYKRHSDAEFRRNLKRENRRLARAVREESAAQGARQIAEIKQAIQDAKEEGFPTDPDDKEQYFMGQIAKGEQLAAEGSSNFEAALSFYKALKVYPQPKDLIAIYDTTVPKDVLEILAEMVGQDTSLQLGSFTGGSAAGSSSGGRTTTGWNKRSKNRHSHLNHQSTNLPTGLG</sequence>
<dbReference type="PRINTS" id="PR00351">
    <property type="entry name" value="OM20RECEPTOR"/>
</dbReference>
<keyword evidence="6" id="KW-0653">Protein transport</keyword>
<evidence type="ECO:0000313" key="18">
    <source>
        <dbReference type="Proteomes" id="UP000091918"/>
    </source>
</evidence>
<feature type="compositionally biased region" description="Low complexity" evidence="15">
    <location>
        <begin position="162"/>
        <end position="173"/>
    </location>
</feature>
<dbReference type="Pfam" id="PF02064">
    <property type="entry name" value="MAS20"/>
    <property type="match status" value="1"/>
</dbReference>
<dbReference type="Proteomes" id="UP000091918">
    <property type="component" value="Unassembled WGS sequence"/>
</dbReference>
<dbReference type="OrthoDB" id="2154253at2759"/>
<dbReference type="InterPro" id="IPR023392">
    <property type="entry name" value="Tom20_dom_sf"/>
</dbReference>
<evidence type="ECO:0000256" key="6">
    <source>
        <dbReference type="ARBA" id="ARBA00022927"/>
    </source>
</evidence>
<comment type="caution">
    <text evidence="17">The sequence shown here is derived from an EMBL/GenBank/DDBJ whole genome shotgun (WGS) entry which is preliminary data.</text>
</comment>
<name>A0A1B7NUQ2_9EURO</name>
<feature type="compositionally biased region" description="Basic residues" evidence="15">
    <location>
        <begin position="176"/>
        <end position="185"/>
    </location>
</feature>
<accession>A0A1B7NUQ2</accession>
<evidence type="ECO:0000256" key="15">
    <source>
        <dbReference type="SAM" id="MobiDB-lite"/>
    </source>
</evidence>
<dbReference type="InterPro" id="IPR002056">
    <property type="entry name" value="MAS20"/>
</dbReference>
<dbReference type="PIRSF" id="PIRSF037707">
    <property type="entry name" value="MAS20_rcpt"/>
    <property type="match status" value="1"/>
</dbReference>
<evidence type="ECO:0000256" key="14">
    <source>
        <dbReference type="SAM" id="Coils"/>
    </source>
</evidence>
<dbReference type="PANTHER" id="PTHR12430:SF0">
    <property type="entry name" value="TRANSLOCASE OF OUTER MITOCHONDRIAL MEMBRANE 20"/>
    <property type="match status" value="1"/>
</dbReference>
<feature type="coiled-coil region" evidence="14">
    <location>
        <begin position="36"/>
        <end position="75"/>
    </location>
</feature>
<dbReference type="SUPFAM" id="SSF47157">
    <property type="entry name" value="Mitochondrial import receptor subunit Tom20"/>
    <property type="match status" value="1"/>
</dbReference>
<evidence type="ECO:0000256" key="7">
    <source>
        <dbReference type="ARBA" id="ARBA00022989"/>
    </source>
</evidence>
<dbReference type="GO" id="GO:0016031">
    <property type="term" value="P:tRNA import into mitochondrion"/>
    <property type="evidence" value="ECO:0007669"/>
    <property type="project" value="TreeGrafter"/>
</dbReference>
<organism evidence="17 18">
    <name type="scientific">Emergomyces africanus</name>
    <dbReference type="NCBI Taxonomy" id="1955775"/>
    <lineage>
        <taxon>Eukaryota</taxon>
        <taxon>Fungi</taxon>
        <taxon>Dikarya</taxon>
        <taxon>Ascomycota</taxon>
        <taxon>Pezizomycotina</taxon>
        <taxon>Eurotiomycetes</taxon>
        <taxon>Eurotiomycetidae</taxon>
        <taxon>Onygenales</taxon>
        <taxon>Ajellomycetaceae</taxon>
        <taxon>Emergomyces</taxon>
    </lineage>
</organism>
<feature type="compositionally biased region" description="Polar residues" evidence="15">
    <location>
        <begin position="186"/>
        <end position="197"/>
    </location>
</feature>
<evidence type="ECO:0000256" key="16">
    <source>
        <dbReference type="SAM" id="Phobius"/>
    </source>
</evidence>
<keyword evidence="14" id="KW-0175">Coiled coil</keyword>
<dbReference type="GO" id="GO:0030150">
    <property type="term" value="P:protein import into mitochondrial matrix"/>
    <property type="evidence" value="ECO:0007669"/>
    <property type="project" value="TreeGrafter"/>
</dbReference>
<dbReference type="GO" id="GO:0008320">
    <property type="term" value="F:protein transmembrane transporter activity"/>
    <property type="evidence" value="ECO:0007669"/>
    <property type="project" value="TreeGrafter"/>
</dbReference>
<dbReference type="GO" id="GO:0005742">
    <property type="term" value="C:mitochondrial outer membrane translocase complex"/>
    <property type="evidence" value="ECO:0007669"/>
    <property type="project" value="InterPro"/>
</dbReference>